<dbReference type="EMBL" id="BDMD01000033">
    <property type="protein sequence ID" value="GBF08894.1"/>
    <property type="molecule type" value="Genomic_DNA"/>
</dbReference>
<dbReference type="NCBIfam" id="TIGR02389">
    <property type="entry name" value="RNA_pol_rpoA2"/>
    <property type="match status" value="1"/>
</dbReference>
<keyword evidence="6 8" id="KW-0804">Transcription</keyword>
<evidence type="ECO:0000256" key="8">
    <source>
        <dbReference type="HAMAP-Rule" id="MF_00411"/>
    </source>
</evidence>
<keyword evidence="2 8" id="KW-0963">Cytoplasm</keyword>
<dbReference type="GO" id="GO:0000428">
    <property type="term" value="C:DNA-directed RNA polymerase complex"/>
    <property type="evidence" value="ECO:0007669"/>
    <property type="project" value="UniProtKB-KW"/>
</dbReference>
<comment type="subunit">
    <text evidence="8">Part of the RNA polymerase complex.</text>
</comment>
<dbReference type="InterPro" id="IPR012757">
    <property type="entry name" value="RPO1C"/>
</dbReference>
<evidence type="ECO:0000256" key="3">
    <source>
        <dbReference type="ARBA" id="ARBA00022679"/>
    </source>
</evidence>
<keyword evidence="3 8" id="KW-0808">Transferase</keyword>
<dbReference type="GO" id="GO:0005737">
    <property type="term" value="C:cytoplasm"/>
    <property type="evidence" value="ECO:0007669"/>
    <property type="project" value="UniProtKB-SubCell"/>
</dbReference>
<dbReference type="GO" id="GO:0006351">
    <property type="term" value="P:DNA-templated transcription"/>
    <property type="evidence" value="ECO:0007669"/>
    <property type="project" value="UniProtKB-UniRule"/>
</dbReference>
<dbReference type="HAMAP" id="MF_00411">
    <property type="entry name" value="RNApol_arch_Rpo1C"/>
    <property type="match status" value="1"/>
</dbReference>
<comment type="similarity">
    <text evidence="8">Belongs to the RNA polymerase beta' chain family.</text>
</comment>
<accession>A0A401H906</accession>
<comment type="caution">
    <text evidence="10">The sequence shown here is derived from an EMBL/GenBank/DDBJ whole genome shotgun (WGS) entry which is preliminary data.</text>
</comment>
<evidence type="ECO:0000259" key="9">
    <source>
        <dbReference type="Pfam" id="PF04998"/>
    </source>
</evidence>
<keyword evidence="4 8" id="KW-0548">Nucleotidyltransferase</keyword>
<dbReference type="InterPro" id="IPR045867">
    <property type="entry name" value="DNA-dir_RpoC_beta_prime"/>
</dbReference>
<keyword evidence="5 8" id="KW-0238">DNA-binding</keyword>
<evidence type="ECO:0000256" key="6">
    <source>
        <dbReference type="ARBA" id="ARBA00023163"/>
    </source>
</evidence>
<dbReference type="OrthoDB" id="372142at2157"/>
<evidence type="ECO:0000256" key="7">
    <source>
        <dbReference type="ARBA" id="ARBA00048552"/>
    </source>
</evidence>
<organism evidence="10 11">
    <name type="scientific">Aeropyrum pernix</name>
    <dbReference type="NCBI Taxonomy" id="56636"/>
    <lineage>
        <taxon>Archaea</taxon>
        <taxon>Thermoproteota</taxon>
        <taxon>Thermoprotei</taxon>
        <taxon>Desulfurococcales</taxon>
        <taxon>Desulfurococcaceae</taxon>
        <taxon>Aeropyrum</taxon>
    </lineage>
</organism>
<dbReference type="Gene3D" id="1.10.150.390">
    <property type="match status" value="1"/>
</dbReference>
<dbReference type="InterPro" id="IPR007081">
    <property type="entry name" value="RNA_pol_Rpb1_5"/>
</dbReference>
<sequence length="407" mass="45754">MKEFKTLEESLEAARYILPESLYKELVETVEKEDGLSEEDKISVVKETIRTYLRSLAQPGEAVGTVAAQSIGEPGTQMTLRTFHYAGIMEFDVTLGLPRLIEIVDAKQTPSQPLMYIYLKDEYAKDLEKAKEAARKIEYTTLEKIIDNIEWDLGDRVVAIVINAEYMEDKGVTIDMVLEALDKSKLGKVVEDGVREVSEGGVKKVIVYFEISDKQLPDEELFNSNAYHKVLEKLKNTYIKGIKGIRKVTVRREEGEDSYEYMLIVEGSNLREVLMLPEVDHRRSISNDIQEIAQVLGIEAARTAIIEEIKRVLEDSGLDVDIRHLMLIADLMTWPGYVRQIGRLGVVGEKPSPLARAAFEVTVKQLYEAAVWGEEEEFAGVTENIIAGLPPRVGTGSVLLRMGAARK</sequence>
<evidence type="ECO:0000256" key="5">
    <source>
        <dbReference type="ARBA" id="ARBA00023125"/>
    </source>
</evidence>
<dbReference type="Proteomes" id="UP000291213">
    <property type="component" value="Unassembled WGS sequence"/>
</dbReference>
<dbReference type="GO" id="GO:0003677">
    <property type="term" value="F:DNA binding"/>
    <property type="evidence" value="ECO:0007669"/>
    <property type="project" value="UniProtKB-UniRule"/>
</dbReference>
<dbReference type="SUPFAM" id="SSF64484">
    <property type="entry name" value="beta and beta-prime subunits of DNA dependent RNA-polymerase"/>
    <property type="match status" value="1"/>
</dbReference>
<keyword evidence="1 8" id="KW-0240">DNA-directed RNA polymerase</keyword>
<dbReference type="CDD" id="cd06528">
    <property type="entry name" value="RNAP_A"/>
    <property type="match status" value="1"/>
</dbReference>
<dbReference type="PANTHER" id="PTHR19376:SF32">
    <property type="entry name" value="DNA-DIRECTED RNA POLYMERASE III SUBUNIT RPC1"/>
    <property type="match status" value="1"/>
</dbReference>
<comment type="catalytic activity">
    <reaction evidence="7 8">
        <text>RNA(n) + a ribonucleoside 5'-triphosphate = RNA(n+1) + diphosphate</text>
        <dbReference type="Rhea" id="RHEA:21248"/>
        <dbReference type="Rhea" id="RHEA-COMP:14527"/>
        <dbReference type="Rhea" id="RHEA-COMP:17342"/>
        <dbReference type="ChEBI" id="CHEBI:33019"/>
        <dbReference type="ChEBI" id="CHEBI:61557"/>
        <dbReference type="ChEBI" id="CHEBI:140395"/>
        <dbReference type="EC" id="2.7.7.6"/>
    </reaction>
</comment>
<dbReference type="EC" id="2.7.7.6" evidence="8"/>
<evidence type="ECO:0000256" key="2">
    <source>
        <dbReference type="ARBA" id="ARBA00022490"/>
    </source>
</evidence>
<feature type="domain" description="RNA polymerase Rpb1" evidence="9">
    <location>
        <begin position="25"/>
        <end position="349"/>
    </location>
</feature>
<protein>
    <recommendedName>
        <fullName evidence="8">DNA-directed RNA polymerase subunit Rpo1C</fullName>
        <ecNumber evidence="8">2.7.7.6</ecNumber>
    </recommendedName>
    <alternativeName>
        <fullName evidence="8">DNA-directed RNA polymerase subunit A''</fullName>
    </alternativeName>
</protein>
<proteinExistence type="inferred from homology"/>
<evidence type="ECO:0000313" key="11">
    <source>
        <dbReference type="Proteomes" id="UP000291213"/>
    </source>
</evidence>
<comment type="subcellular location">
    <subcellularLocation>
        <location evidence="8">Cytoplasm</location>
    </subcellularLocation>
</comment>
<reference evidence="10 11" key="1">
    <citation type="submission" date="2017-02" db="EMBL/GenBank/DDBJ databases">
        <title>isolation and characterization of a novel temperate virus Aeropyrum globular virus 1 infecting hyperthermophilic archaeon Aeropyrum.</title>
        <authorList>
            <person name="Yumiya M."/>
            <person name="Yoshida T."/>
            <person name="Sako Y."/>
        </authorList>
    </citation>
    <scope>NUCLEOTIDE SEQUENCE [LARGE SCALE GENOMIC DNA]</scope>
    <source>
        <strain evidence="10 11">YK1-12-2013</strain>
    </source>
</reference>
<gene>
    <name evidence="8" type="primary">rpo1C</name>
    <name evidence="8" type="synonym">rpoA2</name>
    <name evidence="10" type="ORF">apy_06190</name>
</gene>
<name>A0A401H906_AERPX</name>
<dbReference type="GO" id="GO:0003899">
    <property type="term" value="F:DNA-directed RNA polymerase activity"/>
    <property type="evidence" value="ECO:0007669"/>
    <property type="project" value="UniProtKB-UniRule"/>
</dbReference>
<dbReference type="Pfam" id="PF04998">
    <property type="entry name" value="RNA_pol_Rpb1_5"/>
    <property type="match status" value="1"/>
</dbReference>
<evidence type="ECO:0000313" key="10">
    <source>
        <dbReference type="EMBL" id="GBF08894.1"/>
    </source>
</evidence>
<evidence type="ECO:0000256" key="1">
    <source>
        <dbReference type="ARBA" id="ARBA00022478"/>
    </source>
</evidence>
<dbReference type="RefSeq" id="WP_131159922.1">
    <property type="nucleotide sequence ID" value="NZ_BDMD01000033.1"/>
</dbReference>
<dbReference type="AlphaFoldDB" id="A0A401H906"/>
<evidence type="ECO:0000256" key="4">
    <source>
        <dbReference type="ARBA" id="ARBA00022695"/>
    </source>
</evidence>
<comment type="function">
    <text evidence="8">DNA-dependent RNA polymerase (RNAP) catalyzes the transcription of DNA into RNA using the four ribonucleoside triphosphates as substrates. Forms part of the jaw domain.</text>
</comment>
<dbReference type="PANTHER" id="PTHR19376">
    <property type="entry name" value="DNA-DIRECTED RNA POLYMERASE"/>
    <property type="match status" value="1"/>
</dbReference>